<keyword evidence="1" id="KW-0812">Transmembrane</keyword>
<name>A0ABX2IIG9_9RHOO</name>
<feature type="transmembrane region" description="Helical" evidence="1">
    <location>
        <begin position="12"/>
        <end position="33"/>
    </location>
</feature>
<keyword evidence="3" id="KW-1185">Reference proteome</keyword>
<dbReference type="SUPFAM" id="SSF54523">
    <property type="entry name" value="Pili subunits"/>
    <property type="match status" value="1"/>
</dbReference>
<evidence type="ECO:0000313" key="2">
    <source>
        <dbReference type="EMBL" id="NSL56629.1"/>
    </source>
</evidence>
<dbReference type="RefSeq" id="WP_170022936.1">
    <property type="nucleotide sequence ID" value="NZ_JABCSC020000004.1"/>
</dbReference>
<accession>A0ABX2IIG9</accession>
<dbReference type="EMBL" id="JABCSC020000004">
    <property type="protein sequence ID" value="NSL56629.1"/>
    <property type="molecule type" value="Genomic_DNA"/>
</dbReference>
<organism evidence="2 3">
    <name type="scientific">Uliginosibacterium aquaticum</name>
    <dbReference type="NCBI Taxonomy" id="2731212"/>
    <lineage>
        <taxon>Bacteria</taxon>
        <taxon>Pseudomonadati</taxon>
        <taxon>Pseudomonadota</taxon>
        <taxon>Betaproteobacteria</taxon>
        <taxon>Rhodocyclales</taxon>
        <taxon>Zoogloeaceae</taxon>
        <taxon>Uliginosibacterium</taxon>
    </lineage>
</organism>
<proteinExistence type="predicted"/>
<keyword evidence="1" id="KW-0472">Membrane</keyword>
<comment type="caution">
    <text evidence="2">The sequence shown here is derived from an EMBL/GenBank/DDBJ whole genome shotgun (WGS) entry which is preliminary data.</text>
</comment>
<evidence type="ECO:0000256" key="1">
    <source>
        <dbReference type="SAM" id="Phobius"/>
    </source>
</evidence>
<keyword evidence="1" id="KW-1133">Transmembrane helix</keyword>
<dbReference type="Proteomes" id="UP000778523">
    <property type="component" value="Unassembled WGS sequence"/>
</dbReference>
<protein>
    <submittedName>
        <fullName evidence="2">Prepilin-type cleavage/methylation domain-containing protein</fullName>
    </submittedName>
</protein>
<gene>
    <name evidence="2" type="ORF">HJ583_016460</name>
</gene>
<sequence>MTSARSAAGFSLAEMAITLLIITLLSAGALLTLRIQTEHGRFAQTQAALLEAKQALLAYAAAQGALPCPADPAQMGGASFGAARSTCSGDLRRGLLPWRTLGVQGLDAWDQYLSYEVSNNFTVTPGKTSVGNITVVLDSNDPATDAVAFALWSHGANGNGAISVQNTLRSTPTDTNEISNRSAGFSTPLRVVLRTQSDSFDDQGLYVSRYVVLKQLMDAGFSLSDSTSSSASSAANSSASP</sequence>
<dbReference type="InterPro" id="IPR045584">
    <property type="entry name" value="Pilin-like"/>
</dbReference>
<reference evidence="2 3" key="1">
    <citation type="submission" date="2020-06" db="EMBL/GenBank/DDBJ databases">
        <title>Draft genome of Uliginosibacterium sp. IMCC34675.</title>
        <authorList>
            <person name="Song J."/>
        </authorList>
    </citation>
    <scope>NUCLEOTIDE SEQUENCE [LARGE SCALE GENOMIC DNA]</scope>
    <source>
        <strain evidence="2 3">IMCC34675</strain>
    </source>
</reference>
<evidence type="ECO:0000313" key="3">
    <source>
        <dbReference type="Proteomes" id="UP000778523"/>
    </source>
</evidence>